<accession>A0AC35U6D3</accession>
<name>A0AC35U6D3_9BILA</name>
<evidence type="ECO:0000313" key="1">
    <source>
        <dbReference type="Proteomes" id="UP000095286"/>
    </source>
</evidence>
<evidence type="ECO:0000313" key="2">
    <source>
        <dbReference type="WBParaSite" id="RSKR_0000762800.1"/>
    </source>
</evidence>
<reference evidence="2" key="1">
    <citation type="submission" date="2016-11" db="UniProtKB">
        <authorList>
            <consortium name="WormBaseParasite"/>
        </authorList>
    </citation>
    <scope>IDENTIFICATION</scope>
    <source>
        <strain evidence="2">KR3021</strain>
    </source>
</reference>
<protein>
    <submittedName>
        <fullName evidence="2">LIM domain only protein 3</fullName>
    </submittedName>
</protein>
<proteinExistence type="predicted"/>
<organism evidence="1 2">
    <name type="scientific">Rhabditophanes sp. KR3021</name>
    <dbReference type="NCBI Taxonomy" id="114890"/>
    <lineage>
        <taxon>Eukaryota</taxon>
        <taxon>Metazoa</taxon>
        <taxon>Ecdysozoa</taxon>
        <taxon>Nematoda</taxon>
        <taxon>Chromadorea</taxon>
        <taxon>Rhabditida</taxon>
        <taxon>Tylenchina</taxon>
        <taxon>Panagrolaimomorpha</taxon>
        <taxon>Strongyloidoidea</taxon>
        <taxon>Alloionematidae</taxon>
        <taxon>Rhabditophanes</taxon>
    </lineage>
</organism>
<dbReference type="Proteomes" id="UP000095286">
    <property type="component" value="Unplaced"/>
</dbReference>
<dbReference type="WBParaSite" id="RSKR_0000762800.1">
    <property type="protein sequence ID" value="RSKR_0000762800.1"/>
    <property type="gene ID" value="RSKR_0000762800"/>
</dbReference>
<sequence length="177" mass="20547">MDEASALNSQMVTGDESPSASIPVNPTAITKLPECEKCKKVIEDRHMLSSMEKFWHEDCLTCECCECRLGELDSKYFFKYEKYYCRRDYLRVFGNSATCSLCKTHIYGYDLVMKVEDQIFHLQCFNCQMCDSKFCVGDKFIFYEGRVICHDDYVNKILPAKEEAEIENRIVPSPESI</sequence>